<dbReference type="Proteomes" id="UP000776650">
    <property type="component" value="Unassembled WGS sequence"/>
</dbReference>
<dbReference type="AlphaFoldDB" id="A0A921F2L8"/>
<feature type="non-terminal residue" evidence="1">
    <location>
        <position position="1"/>
    </location>
</feature>
<comment type="caution">
    <text evidence="1">The sequence shown here is derived from an EMBL/GenBank/DDBJ whole genome shotgun (WGS) entry which is preliminary data.</text>
</comment>
<accession>A0A921F2L8</accession>
<dbReference type="InterPro" id="IPR045920">
    <property type="entry name" value="DUF6339"/>
</dbReference>
<name>A0A921F2L8_9ACTN</name>
<evidence type="ECO:0000313" key="1">
    <source>
        <dbReference type="EMBL" id="HJE90265.1"/>
    </source>
</evidence>
<organism evidence="1 2">
    <name type="scientific">Dietzia timorensis</name>
    <dbReference type="NCBI Taxonomy" id="499555"/>
    <lineage>
        <taxon>Bacteria</taxon>
        <taxon>Bacillati</taxon>
        <taxon>Actinomycetota</taxon>
        <taxon>Actinomycetes</taxon>
        <taxon>Mycobacteriales</taxon>
        <taxon>Dietziaceae</taxon>
        <taxon>Dietzia</taxon>
    </lineage>
</organism>
<proteinExistence type="predicted"/>
<reference evidence="1" key="2">
    <citation type="submission" date="2021-09" db="EMBL/GenBank/DDBJ databases">
        <authorList>
            <person name="Gilroy R."/>
        </authorList>
    </citation>
    <scope>NUCLEOTIDE SEQUENCE</scope>
    <source>
        <strain evidence="1">ChiGjej1B1-18357</strain>
    </source>
</reference>
<evidence type="ECO:0000313" key="2">
    <source>
        <dbReference type="Proteomes" id="UP000776650"/>
    </source>
</evidence>
<gene>
    <name evidence="1" type="ORF">K8V11_04590</name>
</gene>
<protein>
    <submittedName>
        <fullName evidence="1">Uncharacterized protein</fullName>
    </submittedName>
</protein>
<dbReference type="EMBL" id="DYXM01000083">
    <property type="protein sequence ID" value="HJE90265.1"/>
    <property type="molecule type" value="Genomic_DNA"/>
</dbReference>
<reference evidence="1" key="1">
    <citation type="journal article" date="2021" name="PeerJ">
        <title>Extensive microbial diversity within the chicken gut microbiome revealed by metagenomics and culture.</title>
        <authorList>
            <person name="Gilroy R."/>
            <person name="Ravi A."/>
            <person name="Getino M."/>
            <person name="Pursley I."/>
            <person name="Horton D.L."/>
            <person name="Alikhan N.F."/>
            <person name="Baker D."/>
            <person name="Gharbi K."/>
            <person name="Hall N."/>
            <person name="Watson M."/>
            <person name="Adriaenssens E.M."/>
            <person name="Foster-Nyarko E."/>
            <person name="Jarju S."/>
            <person name="Secka A."/>
            <person name="Antonio M."/>
            <person name="Oren A."/>
            <person name="Chaudhuri R.R."/>
            <person name="La Ragione R."/>
            <person name="Hildebrand F."/>
            <person name="Pallen M.J."/>
        </authorList>
    </citation>
    <scope>NUCLEOTIDE SEQUENCE</scope>
    <source>
        <strain evidence="1">ChiGjej1B1-18357</strain>
    </source>
</reference>
<dbReference type="Pfam" id="PF19866">
    <property type="entry name" value="DUF6339"/>
    <property type="match status" value="1"/>
</dbReference>
<sequence>LSDVTWWRWRHTRKFNIERFIASDFTRHTWARLWWRDVQVSHDMSVLKFLGERNTNQFLERRDSVGSSRELISSLTKSLENYRSADTRAPQELVRDATARTLRQMALIDDSALDQIDRSTWTNEIVEASATAIGFEQ</sequence>